<organism evidence="1 2">
    <name type="scientific">Zobellella denitrificans</name>
    <dbReference type="NCBI Taxonomy" id="347534"/>
    <lineage>
        <taxon>Bacteria</taxon>
        <taxon>Pseudomonadati</taxon>
        <taxon>Pseudomonadota</taxon>
        <taxon>Gammaproteobacteria</taxon>
        <taxon>Aeromonadales</taxon>
        <taxon>Aeromonadaceae</taxon>
        <taxon>Zobellella</taxon>
    </lineage>
</organism>
<accession>A0A291HNN7</accession>
<gene>
    <name evidence="1" type="ORF">AN401_07260</name>
</gene>
<evidence type="ECO:0000313" key="2">
    <source>
        <dbReference type="Proteomes" id="UP000217763"/>
    </source>
</evidence>
<protein>
    <submittedName>
        <fullName evidence="1">Uncharacterized protein</fullName>
    </submittedName>
</protein>
<keyword evidence="2" id="KW-1185">Reference proteome</keyword>
<name>A0A291HNN7_9GAMM</name>
<dbReference type="RefSeq" id="WP_096778955.1">
    <property type="nucleotide sequence ID" value="NZ_CP012621.1"/>
</dbReference>
<proteinExistence type="predicted"/>
<reference evidence="2" key="1">
    <citation type="submission" date="2015-09" db="EMBL/GenBank/DDBJ databases">
        <authorList>
            <person name="Shao Z."/>
            <person name="Wang L."/>
        </authorList>
    </citation>
    <scope>NUCLEOTIDE SEQUENCE [LARGE SCALE GENOMIC DNA]</scope>
    <source>
        <strain evidence="2">F13-1</strain>
    </source>
</reference>
<dbReference type="EMBL" id="CP012621">
    <property type="protein sequence ID" value="ATG73681.1"/>
    <property type="molecule type" value="Genomic_DNA"/>
</dbReference>
<dbReference type="KEGG" id="zdf:AN401_07260"/>
<dbReference type="AlphaFoldDB" id="A0A291HNN7"/>
<sequence length="262" mass="27856">MALDLPVPDHIVIGSGKLFFNRLLDDGTYEGFIYLAETPGFTLNVTAENLTVDGSDGPIAERIRDIPIRIVRTSTFNCRDFSPENAALFLVGSTGSVAQSNTPVTDEAHTVNQGRFYQLGTSSTNPGGVRNVSAVTVTGAGGTPTYVAGDDYVVHAEMGMLQIVSGGGIANDTAILVDYTPATETRTRVTSHQQRPARGELKFVADNTDGPNQDVLIPHAVLAANGDLALKSREGPIEMPFTLNVQTRTGYAQVYIDGRAAV</sequence>
<evidence type="ECO:0000313" key="1">
    <source>
        <dbReference type="EMBL" id="ATG73681.1"/>
    </source>
</evidence>
<dbReference type="Proteomes" id="UP000217763">
    <property type="component" value="Chromosome"/>
</dbReference>